<dbReference type="EMBL" id="CAMPGE010012469">
    <property type="protein sequence ID" value="CAI2371238.1"/>
    <property type="molecule type" value="Genomic_DNA"/>
</dbReference>
<dbReference type="AlphaFoldDB" id="A0AAD1UPG4"/>
<evidence type="ECO:0000313" key="1">
    <source>
        <dbReference type="EMBL" id="CAI2371238.1"/>
    </source>
</evidence>
<accession>A0AAD1UPG4</accession>
<gene>
    <name evidence="1" type="ORF">ECRASSUSDP1_LOCUS12558</name>
</gene>
<organism evidence="1 2">
    <name type="scientific">Euplotes crassus</name>
    <dbReference type="NCBI Taxonomy" id="5936"/>
    <lineage>
        <taxon>Eukaryota</taxon>
        <taxon>Sar</taxon>
        <taxon>Alveolata</taxon>
        <taxon>Ciliophora</taxon>
        <taxon>Intramacronucleata</taxon>
        <taxon>Spirotrichea</taxon>
        <taxon>Hypotrichia</taxon>
        <taxon>Euplotida</taxon>
        <taxon>Euplotidae</taxon>
        <taxon>Moneuplotes</taxon>
    </lineage>
</organism>
<reference evidence="1" key="1">
    <citation type="submission" date="2023-07" db="EMBL/GenBank/DDBJ databases">
        <authorList>
            <consortium name="AG Swart"/>
            <person name="Singh M."/>
            <person name="Singh A."/>
            <person name="Seah K."/>
            <person name="Emmerich C."/>
        </authorList>
    </citation>
    <scope>NUCLEOTIDE SEQUENCE</scope>
    <source>
        <strain evidence="1">DP1</strain>
    </source>
</reference>
<proteinExistence type="predicted"/>
<comment type="caution">
    <text evidence="1">The sequence shown here is derived from an EMBL/GenBank/DDBJ whole genome shotgun (WGS) entry which is preliminary data.</text>
</comment>
<protein>
    <submittedName>
        <fullName evidence="1">Uncharacterized protein</fullName>
    </submittedName>
</protein>
<evidence type="ECO:0000313" key="2">
    <source>
        <dbReference type="Proteomes" id="UP001295684"/>
    </source>
</evidence>
<dbReference type="Proteomes" id="UP001295684">
    <property type="component" value="Unassembled WGS sequence"/>
</dbReference>
<keyword evidence="2" id="KW-1185">Reference proteome</keyword>
<sequence>MIKPVTVLYTETKDVYPRINQARRDSSQKVFGISKAWRAKRVINQTPEERVLENTNQKVFQITRNCSKFTPERSLSLNSLCGALNEQTQNEQERPILSSSKVFAVTKLTKLERKVALSSPKFSRNQNMVKNCQENSRFAFRSTRSNTMDECEEESRLLNASKQFEKVFQITKEKARVVASAQTDLSLSPKAPSYKRYFTVRKVPRSLCRRKTTFGGISSAFTTFSRDPQQYQETEGHNFYTFLASELSKYGRELQLESCNSPEVLLNMDQKVYLSLSLGLKLLDQLPDSSTAGSLCQKQTIKRPLAKYK</sequence>
<name>A0AAD1UPG4_EUPCR</name>